<dbReference type="AlphaFoldDB" id="A0A6G1EQG3"/>
<keyword evidence="2" id="KW-1185">Reference proteome</keyword>
<protein>
    <submittedName>
        <fullName evidence="1">Uncharacterized protein</fullName>
    </submittedName>
</protein>
<reference evidence="1 2" key="1">
    <citation type="submission" date="2019-11" db="EMBL/GenBank/DDBJ databases">
        <title>Whole genome sequence of Oryza granulata.</title>
        <authorList>
            <person name="Li W."/>
        </authorList>
    </citation>
    <scope>NUCLEOTIDE SEQUENCE [LARGE SCALE GENOMIC DNA]</scope>
    <source>
        <strain evidence="2">cv. Menghai</strain>
        <tissue evidence="1">Leaf</tissue>
    </source>
</reference>
<evidence type="ECO:0000313" key="1">
    <source>
        <dbReference type="EMBL" id="KAF0926857.1"/>
    </source>
</evidence>
<proteinExistence type="predicted"/>
<name>A0A6G1EQG3_9ORYZ</name>
<comment type="caution">
    <text evidence="1">The sequence shown here is derived from an EMBL/GenBank/DDBJ whole genome shotgun (WGS) entry which is preliminary data.</text>
</comment>
<gene>
    <name evidence="1" type="ORF">E2562_027671</name>
</gene>
<dbReference type="Proteomes" id="UP000479710">
    <property type="component" value="Unassembled WGS sequence"/>
</dbReference>
<organism evidence="1 2">
    <name type="scientific">Oryza meyeriana var. granulata</name>
    <dbReference type="NCBI Taxonomy" id="110450"/>
    <lineage>
        <taxon>Eukaryota</taxon>
        <taxon>Viridiplantae</taxon>
        <taxon>Streptophyta</taxon>
        <taxon>Embryophyta</taxon>
        <taxon>Tracheophyta</taxon>
        <taxon>Spermatophyta</taxon>
        <taxon>Magnoliopsida</taxon>
        <taxon>Liliopsida</taxon>
        <taxon>Poales</taxon>
        <taxon>Poaceae</taxon>
        <taxon>BOP clade</taxon>
        <taxon>Oryzoideae</taxon>
        <taxon>Oryzeae</taxon>
        <taxon>Oryzinae</taxon>
        <taxon>Oryza</taxon>
        <taxon>Oryza meyeriana</taxon>
    </lineage>
</organism>
<dbReference type="EMBL" id="SPHZ02000003">
    <property type="protein sequence ID" value="KAF0926857.1"/>
    <property type="molecule type" value="Genomic_DNA"/>
</dbReference>
<sequence>MTVPASEVRIAAALALACDHEPSENIDQQSSFVGGTALASLTATGEAARYNSSSASAFGLVSLGTS</sequence>
<accession>A0A6G1EQG3</accession>
<evidence type="ECO:0000313" key="2">
    <source>
        <dbReference type="Proteomes" id="UP000479710"/>
    </source>
</evidence>